<evidence type="ECO:0000313" key="2">
    <source>
        <dbReference type="Proteomes" id="UP001434883"/>
    </source>
</evidence>
<gene>
    <name evidence="1" type="ORF">XENOCAPTIV_001137</name>
</gene>
<name>A0ABV0SFS8_9TELE</name>
<reference evidence="1 2" key="1">
    <citation type="submission" date="2021-06" db="EMBL/GenBank/DDBJ databases">
        <authorList>
            <person name="Palmer J.M."/>
        </authorList>
    </citation>
    <scope>NUCLEOTIDE SEQUENCE [LARGE SCALE GENOMIC DNA]</scope>
    <source>
        <strain evidence="1 2">XC_2019</strain>
        <tissue evidence="1">Muscle</tissue>
    </source>
</reference>
<proteinExistence type="predicted"/>
<organism evidence="1 2">
    <name type="scientific">Xenoophorus captivus</name>
    <dbReference type="NCBI Taxonomy" id="1517983"/>
    <lineage>
        <taxon>Eukaryota</taxon>
        <taxon>Metazoa</taxon>
        <taxon>Chordata</taxon>
        <taxon>Craniata</taxon>
        <taxon>Vertebrata</taxon>
        <taxon>Euteleostomi</taxon>
        <taxon>Actinopterygii</taxon>
        <taxon>Neopterygii</taxon>
        <taxon>Teleostei</taxon>
        <taxon>Neoteleostei</taxon>
        <taxon>Acanthomorphata</taxon>
        <taxon>Ovalentaria</taxon>
        <taxon>Atherinomorphae</taxon>
        <taxon>Cyprinodontiformes</taxon>
        <taxon>Goodeidae</taxon>
        <taxon>Xenoophorus</taxon>
    </lineage>
</organism>
<dbReference type="Proteomes" id="UP001434883">
    <property type="component" value="Unassembled WGS sequence"/>
</dbReference>
<evidence type="ECO:0000313" key="1">
    <source>
        <dbReference type="EMBL" id="MEQ2218302.1"/>
    </source>
</evidence>
<comment type="caution">
    <text evidence="1">The sequence shown here is derived from an EMBL/GenBank/DDBJ whole genome shotgun (WGS) entry which is preliminary data.</text>
</comment>
<keyword evidence="2" id="KW-1185">Reference proteome</keyword>
<protein>
    <submittedName>
        <fullName evidence="1">Uncharacterized protein</fullName>
    </submittedName>
</protein>
<dbReference type="EMBL" id="JAHRIN010076725">
    <property type="protein sequence ID" value="MEQ2218302.1"/>
    <property type="molecule type" value="Genomic_DNA"/>
</dbReference>
<accession>A0ABV0SFS8</accession>
<sequence>MRFPWSLNKAIWTEECGSGTLWRTRWRSESVGVLIRVGNVCVCVLLGLSYFSEPGLFPGNDGLSNILLNEENYMFFVANRPVKVCFQVKQLPKDMSFFIFCCTYPDFSLFHLKMETKHSYLNVNDKHHLLFESSDHFSSRKQYPIMITFPSSNGLPG</sequence>